<dbReference type="EMBL" id="JAEAOA010001426">
    <property type="protein sequence ID" value="KAK3588929.1"/>
    <property type="molecule type" value="Genomic_DNA"/>
</dbReference>
<dbReference type="GO" id="GO:0140359">
    <property type="term" value="F:ABC-type transporter activity"/>
    <property type="evidence" value="ECO:0007669"/>
    <property type="project" value="InterPro"/>
</dbReference>
<dbReference type="GO" id="GO:0005319">
    <property type="term" value="F:lipid transporter activity"/>
    <property type="evidence" value="ECO:0007669"/>
    <property type="project" value="TreeGrafter"/>
</dbReference>
<comment type="caution">
    <text evidence="11">The sequence shown here is derived from an EMBL/GenBank/DDBJ whole genome shotgun (WGS) entry which is preliminary data.</text>
</comment>
<feature type="transmembrane region" description="Helical" evidence="9">
    <location>
        <begin position="852"/>
        <end position="874"/>
    </location>
</feature>
<comment type="subcellular location">
    <subcellularLocation>
        <location evidence="1">Membrane</location>
        <topology evidence="1">Multi-pass membrane protein</topology>
    </subcellularLocation>
</comment>
<evidence type="ECO:0000256" key="2">
    <source>
        <dbReference type="ARBA" id="ARBA00008869"/>
    </source>
</evidence>
<name>A0AAE0VSW3_9BIVA</name>
<dbReference type="SUPFAM" id="SSF52540">
    <property type="entry name" value="P-loop containing nucleoside triphosphate hydrolases"/>
    <property type="match status" value="2"/>
</dbReference>
<evidence type="ECO:0000313" key="12">
    <source>
        <dbReference type="Proteomes" id="UP001195483"/>
    </source>
</evidence>
<feature type="transmembrane region" description="Helical" evidence="9">
    <location>
        <begin position="608"/>
        <end position="630"/>
    </location>
</feature>
<evidence type="ECO:0000256" key="1">
    <source>
        <dbReference type="ARBA" id="ARBA00004141"/>
    </source>
</evidence>
<dbReference type="Pfam" id="PF12698">
    <property type="entry name" value="ABC2_membrane_3"/>
    <property type="match status" value="1"/>
</dbReference>
<dbReference type="FunFam" id="3.40.50.300:FF:002470">
    <property type="entry name" value="ABC transporter, putative"/>
    <property type="match status" value="1"/>
</dbReference>
<dbReference type="Proteomes" id="UP001195483">
    <property type="component" value="Unassembled WGS sequence"/>
</dbReference>
<dbReference type="PANTHER" id="PTHR19229:SF250">
    <property type="entry name" value="ABC TRANSPORTER DOMAIN-CONTAINING PROTEIN-RELATED"/>
    <property type="match status" value="1"/>
</dbReference>
<keyword evidence="4 9" id="KW-0812">Transmembrane</keyword>
<protein>
    <recommendedName>
        <fullName evidence="10">ABC transporter domain-containing protein</fullName>
    </recommendedName>
</protein>
<dbReference type="CDD" id="cd03263">
    <property type="entry name" value="ABC_subfamily_A"/>
    <property type="match status" value="2"/>
</dbReference>
<dbReference type="PROSITE" id="PS50893">
    <property type="entry name" value="ABC_TRANSPORTER_2"/>
    <property type="match status" value="2"/>
</dbReference>
<feature type="transmembrane region" description="Helical" evidence="9">
    <location>
        <begin position="1000"/>
        <end position="1021"/>
    </location>
</feature>
<feature type="transmembrane region" description="Helical" evidence="9">
    <location>
        <begin position="1042"/>
        <end position="1067"/>
    </location>
</feature>
<dbReference type="Gene3D" id="3.40.50.300">
    <property type="entry name" value="P-loop containing nucleotide triphosphate hydrolases"/>
    <property type="match status" value="2"/>
</dbReference>
<dbReference type="InterPro" id="IPR027417">
    <property type="entry name" value="P-loop_NTPase"/>
</dbReference>
<dbReference type="InterPro" id="IPR017871">
    <property type="entry name" value="ABC_transporter-like_CS"/>
</dbReference>
<dbReference type="InterPro" id="IPR026082">
    <property type="entry name" value="ABCA"/>
</dbReference>
<keyword evidence="12" id="KW-1185">Reference proteome</keyword>
<dbReference type="InterPro" id="IPR003593">
    <property type="entry name" value="AAA+_ATPase"/>
</dbReference>
<dbReference type="InterPro" id="IPR056264">
    <property type="entry name" value="R2_ABCA1-4-like"/>
</dbReference>
<dbReference type="PROSITE" id="PS00211">
    <property type="entry name" value="ABC_TRANSPORTER_1"/>
    <property type="match status" value="2"/>
</dbReference>
<keyword evidence="7 9" id="KW-1133">Transmembrane helix</keyword>
<feature type="transmembrane region" description="Helical" evidence="9">
    <location>
        <begin position="895"/>
        <end position="920"/>
    </location>
</feature>
<evidence type="ECO:0000259" key="10">
    <source>
        <dbReference type="PROSITE" id="PS50893"/>
    </source>
</evidence>
<sequence length="1496" mass="169082">MGMRSYLNWWAWFLSTMIMMALVTLFVVIILKYGNLLQYSDFGILYLYLLAFCFSTLMLCYFVSAFFTRTTMAMLTVLIVYLISYLPFIVIISIEIEFTFWQKTLACLSSTSAFGFSGQYLTRYEEQLVGLQWSNIVSSPVKGDPTSFSWTCTMMVIDGAIYVVLGWYIRHVKPGKFGVSQPWYFLFTPEFWGCTCSSSADKNKIGNNQSGYLMEPADADLKEALSARGLSKVYSKEQGAVVNDVNISIYSGHVTVMLGQNGAAKTSLINMLIGILKPSQGEVLINNCPQQKAKYSLGICPQHNPLFPYMTVMEHMEFYATIKSNRSGTAVRDEIIQLLRDVGMWYVRHTPVKHLSGGMKRRLCVALAFVGESEVVILDEPTSGIDPSGRRAIWNLIISRKKGCAVLLSTHHLDEADILGDRIIIMHKGKILCNGSSLFLKQSVGSGYRLIVTKNLQNEDQSVGLILDLLQTRIPNAKLAKVVNNEYTFILPIQPQYHQFERFFFDLETNKEILNISEYALSGPTLDEVFLKVSSVADMGQPLTPEKIHAAMDDSLKWLNLKGEGVTAVSVERSQRRLPKSMGYALKFQQLGALISKRFHHYRRDWRMIMSVLLLPTIMFAAALGLHTIVPDYSQARNLLLTPPMYGQNSYVFVSDPVEDPLTSRVVDMFIKHPGIGTTCMNSHETLGFQFECIQGDNAFTKLPYTEHPNATCRCDDYHYMCDEGAAGVPPPQRRTITTVILQDLSGYDIEKYLLDSFFNFMENRYGGWSFETSTDSMSTSTLTAKIWFNNKGHHSMPAFVNALNNALLRANIELHSLGNPVEYGITAYNHPITFNRKQLSRETLVQNGSEMVLKLFIIFAFTLIPLGLVLFVLNENSNKERHLLRVGGVGTFMYWMTSLIWDLVMYCLPVALAFALLAIFKLNAFWVRENAAAVIVLLLLYGWAILPMMYTASKLFKEGATAYFTMFSISVFIAISSLVCVFLLNFFQHSPSIKNAYSIVKYVFLIFPPYCLGEGLIMLTENQIQSEIFARFGTDSYKSPFSFDLIGWNLVAMAIEGFVFFITLIFSEARCELTRYIASLTSDERSKEDMDVSKERLRVQAGYTRHDVLILNDLSKVFKRNNTSYFAVDHLSFGVQKGQCFGLLGFNGAGKTTTFRMLTGDITPSGGIAQVLHKTIRRCDSSIGVNIGYCPQIDALDRFLTVSELLYCHAALKGIPAPHIKMAVERVMSSLQLEPISNKVIKTCSGGMKRKVSLAIALIGDPPVILLDEPTTGMDPASKRLTWNCLRSALQKGQSILLTSHSMEECDILCGKLAIMVNGQLKCIGSPQQLKHKFGEGYTVKLYMSDLSTSQDRLYEFINMHFPGTTKRSHHKNVVELDIPRETARISQIFKTLETEKHYYNITYYTVSQTTLETIFLNIAQYQDDESLPMDGERSTLTEETDEMVYFTNPLIGKKYGYMNASYERFKDFQFHPSKATDFIIQQPNNRAKEDQYKY</sequence>
<dbReference type="FunFam" id="3.40.50.300:FF:000335">
    <property type="entry name" value="ATP binding cassette subfamily A member 5"/>
    <property type="match status" value="1"/>
</dbReference>
<evidence type="ECO:0000256" key="8">
    <source>
        <dbReference type="ARBA" id="ARBA00023136"/>
    </source>
</evidence>
<dbReference type="GO" id="GO:0005524">
    <property type="term" value="F:ATP binding"/>
    <property type="evidence" value="ECO:0007669"/>
    <property type="project" value="UniProtKB-KW"/>
</dbReference>
<reference evidence="11" key="1">
    <citation type="journal article" date="2021" name="Genome Biol. Evol.">
        <title>A High-Quality Reference Genome for a Parasitic Bivalve with Doubly Uniparental Inheritance (Bivalvia: Unionida).</title>
        <authorList>
            <person name="Smith C.H."/>
        </authorList>
    </citation>
    <scope>NUCLEOTIDE SEQUENCE</scope>
    <source>
        <strain evidence="11">CHS0354</strain>
    </source>
</reference>
<evidence type="ECO:0000256" key="5">
    <source>
        <dbReference type="ARBA" id="ARBA00022741"/>
    </source>
</evidence>
<keyword evidence="3" id="KW-0813">Transport</keyword>
<evidence type="ECO:0000256" key="4">
    <source>
        <dbReference type="ARBA" id="ARBA00022692"/>
    </source>
</evidence>
<reference evidence="11" key="2">
    <citation type="journal article" date="2021" name="Genome Biol. Evol.">
        <title>Developing a high-quality reference genome for a parasitic bivalve with doubly uniparental inheritance (Bivalvia: Unionida).</title>
        <authorList>
            <person name="Smith C.H."/>
        </authorList>
    </citation>
    <scope>NUCLEOTIDE SEQUENCE</scope>
    <source>
        <strain evidence="11">CHS0354</strain>
        <tissue evidence="11">Mantle</tissue>
    </source>
</reference>
<feature type="transmembrane region" description="Helical" evidence="9">
    <location>
        <begin position="963"/>
        <end position="988"/>
    </location>
</feature>
<comment type="similarity">
    <text evidence="2">Belongs to the ABC transporter superfamily. ABCA family.</text>
</comment>
<dbReference type="GO" id="GO:0016887">
    <property type="term" value="F:ATP hydrolysis activity"/>
    <property type="evidence" value="ECO:0007669"/>
    <property type="project" value="InterPro"/>
</dbReference>
<evidence type="ECO:0000256" key="3">
    <source>
        <dbReference type="ARBA" id="ARBA00022448"/>
    </source>
</evidence>
<reference evidence="11" key="3">
    <citation type="submission" date="2023-05" db="EMBL/GenBank/DDBJ databases">
        <authorList>
            <person name="Smith C.H."/>
        </authorList>
    </citation>
    <scope>NUCLEOTIDE SEQUENCE</scope>
    <source>
        <strain evidence="11">CHS0354</strain>
        <tissue evidence="11">Mantle</tissue>
    </source>
</reference>
<dbReference type="SMART" id="SM00382">
    <property type="entry name" value="AAA"/>
    <property type="match status" value="2"/>
</dbReference>
<keyword evidence="6" id="KW-0067">ATP-binding</keyword>
<dbReference type="GO" id="GO:0016020">
    <property type="term" value="C:membrane"/>
    <property type="evidence" value="ECO:0007669"/>
    <property type="project" value="UniProtKB-SubCell"/>
</dbReference>
<proteinExistence type="inferred from homology"/>
<feature type="transmembrane region" description="Helical" evidence="9">
    <location>
        <begin position="74"/>
        <end position="94"/>
    </location>
</feature>
<keyword evidence="8 9" id="KW-0472">Membrane</keyword>
<feature type="transmembrane region" description="Helical" evidence="9">
    <location>
        <begin position="932"/>
        <end position="951"/>
    </location>
</feature>
<evidence type="ECO:0000256" key="7">
    <source>
        <dbReference type="ARBA" id="ARBA00022989"/>
    </source>
</evidence>
<gene>
    <name evidence="11" type="ORF">CHS0354_023690</name>
</gene>
<feature type="transmembrane region" description="Helical" evidence="9">
    <location>
        <begin position="45"/>
        <end position="67"/>
    </location>
</feature>
<feature type="transmembrane region" description="Helical" evidence="9">
    <location>
        <begin position="12"/>
        <end position="33"/>
    </location>
</feature>
<dbReference type="PANTHER" id="PTHR19229">
    <property type="entry name" value="ATP-BINDING CASSETTE TRANSPORTER SUBFAMILY A ABCA"/>
    <property type="match status" value="1"/>
</dbReference>
<feature type="domain" description="ABC transporter" evidence="10">
    <location>
        <begin position="225"/>
        <end position="453"/>
    </location>
</feature>
<dbReference type="InterPro" id="IPR013525">
    <property type="entry name" value="ABC2_TM"/>
</dbReference>
<organism evidence="11 12">
    <name type="scientific">Potamilus streckersoni</name>
    <dbReference type="NCBI Taxonomy" id="2493646"/>
    <lineage>
        <taxon>Eukaryota</taxon>
        <taxon>Metazoa</taxon>
        <taxon>Spiralia</taxon>
        <taxon>Lophotrochozoa</taxon>
        <taxon>Mollusca</taxon>
        <taxon>Bivalvia</taxon>
        <taxon>Autobranchia</taxon>
        <taxon>Heteroconchia</taxon>
        <taxon>Palaeoheterodonta</taxon>
        <taxon>Unionida</taxon>
        <taxon>Unionoidea</taxon>
        <taxon>Unionidae</taxon>
        <taxon>Ambleminae</taxon>
        <taxon>Lampsilini</taxon>
        <taxon>Potamilus</taxon>
    </lineage>
</organism>
<dbReference type="InterPro" id="IPR003439">
    <property type="entry name" value="ABC_transporter-like_ATP-bd"/>
</dbReference>
<evidence type="ECO:0000256" key="6">
    <source>
        <dbReference type="ARBA" id="ARBA00022840"/>
    </source>
</evidence>
<dbReference type="Pfam" id="PF23321">
    <property type="entry name" value="R1_ABCA1"/>
    <property type="match status" value="1"/>
</dbReference>
<keyword evidence="5" id="KW-0547">Nucleotide-binding</keyword>
<evidence type="ECO:0000256" key="9">
    <source>
        <dbReference type="SAM" id="Phobius"/>
    </source>
</evidence>
<accession>A0AAE0VSW3</accession>
<evidence type="ECO:0000313" key="11">
    <source>
        <dbReference type="EMBL" id="KAK3588929.1"/>
    </source>
</evidence>
<dbReference type="Pfam" id="PF00005">
    <property type="entry name" value="ABC_tran"/>
    <property type="match status" value="2"/>
</dbReference>
<feature type="domain" description="ABC transporter" evidence="10">
    <location>
        <begin position="1110"/>
        <end position="1344"/>
    </location>
</feature>